<comment type="similarity">
    <text evidence="1">Belongs to the LTV1 family.</text>
</comment>
<feature type="compositionally biased region" description="Acidic residues" evidence="2">
    <location>
        <begin position="316"/>
        <end position="326"/>
    </location>
</feature>
<dbReference type="InterPro" id="IPR007307">
    <property type="entry name" value="Ltv1"/>
</dbReference>
<evidence type="ECO:0000313" key="3">
    <source>
        <dbReference type="EMBL" id="KAJ3487117.1"/>
    </source>
</evidence>
<organism evidence="3 4">
    <name type="scientific">Meripilus lineatus</name>
    <dbReference type="NCBI Taxonomy" id="2056292"/>
    <lineage>
        <taxon>Eukaryota</taxon>
        <taxon>Fungi</taxon>
        <taxon>Dikarya</taxon>
        <taxon>Basidiomycota</taxon>
        <taxon>Agaricomycotina</taxon>
        <taxon>Agaricomycetes</taxon>
        <taxon>Polyporales</taxon>
        <taxon>Meripilaceae</taxon>
        <taxon>Meripilus</taxon>
    </lineage>
</organism>
<name>A0AAD5V8F4_9APHY</name>
<feature type="compositionally biased region" description="Basic and acidic residues" evidence="2">
    <location>
        <begin position="452"/>
        <end position="464"/>
    </location>
</feature>
<comment type="caution">
    <text evidence="3">The sequence shown here is derived from an EMBL/GenBank/DDBJ whole genome shotgun (WGS) entry which is preliminary data.</text>
</comment>
<dbReference type="AlphaFoldDB" id="A0AAD5V8F4"/>
<dbReference type="GO" id="GO:0042274">
    <property type="term" value="P:ribosomal small subunit biogenesis"/>
    <property type="evidence" value="ECO:0007669"/>
    <property type="project" value="InterPro"/>
</dbReference>
<feature type="compositionally biased region" description="Basic and acidic residues" evidence="2">
    <location>
        <begin position="434"/>
        <end position="443"/>
    </location>
</feature>
<feature type="compositionally biased region" description="Basic and acidic residues" evidence="2">
    <location>
        <begin position="477"/>
        <end position="507"/>
    </location>
</feature>
<protein>
    <recommendedName>
        <fullName evidence="5">Low temperature viability protein</fullName>
    </recommendedName>
</protein>
<feature type="region of interest" description="Disordered" evidence="2">
    <location>
        <begin position="20"/>
        <end position="54"/>
    </location>
</feature>
<feature type="compositionally biased region" description="Low complexity" evidence="2">
    <location>
        <begin position="282"/>
        <end position="294"/>
    </location>
</feature>
<dbReference type="GO" id="GO:0030688">
    <property type="term" value="C:preribosome, small subunit precursor"/>
    <property type="evidence" value="ECO:0007669"/>
    <property type="project" value="TreeGrafter"/>
</dbReference>
<dbReference type="Proteomes" id="UP001212997">
    <property type="component" value="Unassembled WGS sequence"/>
</dbReference>
<keyword evidence="4" id="KW-1185">Reference proteome</keyword>
<sequence>MPPKSIFRQPGAKHFQLVHRSQRDPLIHDPEASQHVLKEVERGNARKGKSRADLEKALSPEDLLHDSDRANIGEAALYGIYYDDTDYDYMQHLRTVGLQEDGVDSVLIEAPTNSKGKSRTKEPIQLVELPPEVLPSTSEIPRNFESQEAVPSSILGFQPDMDPHLRQALEALEDDAFVDDNAEDDFFGELVADGERELGEDIEFEFQEWGVPEGEESGEPEEHTAAVEEEDGWEARFERFKRSQKAGPPSDNSDIHSDGGDTIGTLPTFSVLGGKKRRKGASDASGYSMSSSSMFRNEGLTTLDEQFDQIQKVYDSDGDEEEDGGSDSDSAPELITSREDFDDMMNEFLDNYEILGGKMRPVLAGDTPTEKLESVRKALGEARIREQSEDSEEDDILMPLDVDDKKDRWDCETILTTYSNLENHPRLIRARSEKPVPKIRLDPKTGLPTVDTENKVAFRAESPEKPSGPPKTTITRPKNETKEEKKMRKQAVKAERQVRRADKKATKEQFSTEIKHQTQKLSTKEKTKMRKL</sequence>
<feature type="compositionally biased region" description="Basic and acidic residues" evidence="2">
    <location>
        <begin position="21"/>
        <end position="54"/>
    </location>
</feature>
<gene>
    <name evidence="3" type="ORF">NLI96_g3753</name>
</gene>
<dbReference type="PANTHER" id="PTHR21531:SF0">
    <property type="entry name" value="PROTEIN LTV1 HOMOLOG"/>
    <property type="match status" value="1"/>
</dbReference>
<evidence type="ECO:0000256" key="2">
    <source>
        <dbReference type="SAM" id="MobiDB-lite"/>
    </source>
</evidence>
<evidence type="ECO:0000313" key="4">
    <source>
        <dbReference type="Proteomes" id="UP001212997"/>
    </source>
</evidence>
<dbReference type="Pfam" id="PF04180">
    <property type="entry name" value="LTV"/>
    <property type="match status" value="1"/>
</dbReference>
<dbReference type="GO" id="GO:0000056">
    <property type="term" value="P:ribosomal small subunit export from nucleus"/>
    <property type="evidence" value="ECO:0007669"/>
    <property type="project" value="TreeGrafter"/>
</dbReference>
<feature type="region of interest" description="Disordered" evidence="2">
    <location>
        <begin position="434"/>
        <end position="532"/>
    </location>
</feature>
<reference evidence="3" key="1">
    <citation type="submission" date="2022-07" db="EMBL/GenBank/DDBJ databases">
        <title>Genome Sequence of Physisporinus lineatus.</title>
        <authorList>
            <person name="Buettner E."/>
        </authorList>
    </citation>
    <scope>NUCLEOTIDE SEQUENCE</scope>
    <source>
        <strain evidence="3">VT162</strain>
    </source>
</reference>
<dbReference type="PANTHER" id="PTHR21531">
    <property type="entry name" value="LOW-TEMPERATURE VIABILITY PROTEIN LTV1-RELATED"/>
    <property type="match status" value="1"/>
</dbReference>
<accession>A0AAD5V8F4</accession>
<dbReference type="GO" id="GO:0005829">
    <property type="term" value="C:cytosol"/>
    <property type="evidence" value="ECO:0007669"/>
    <property type="project" value="TreeGrafter"/>
</dbReference>
<dbReference type="EMBL" id="JANAWD010000101">
    <property type="protein sequence ID" value="KAJ3487117.1"/>
    <property type="molecule type" value="Genomic_DNA"/>
</dbReference>
<dbReference type="GO" id="GO:0005634">
    <property type="term" value="C:nucleus"/>
    <property type="evidence" value="ECO:0007669"/>
    <property type="project" value="TreeGrafter"/>
</dbReference>
<evidence type="ECO:0000256" key="1">
    <source>
        <dbReference type="ARBA" id="ARBA00009078"/>
    </source>
</evidence>
<proteinExistence type="inferred from homology"/>
<feature type="region of interest" description="Disordered" evidence="2">
    <location>
        <begin position="210"/>
        <end position="340"/>
    </location>
</feature>
<evidence type="ECO:0008006" key="5">
    <source>
        <dbReference type="Google" id="ProtNLM"/>
    </source>
</evidence>